<keyword evidence="1" id="KW-0812">Transmembrane</keyword>
<evidence type="ECO:0000313" key="2">
    <source>
        <dbReference type="EMBL" id="VEG57266.1"/>
    </source>
</evidence>
<keyword evidence="1" id="KW-0472">Membrane</keyword>
<protein>
    <recommendedName>
        <fullName evidence="4">Transmembrane protein</fullName>
    </recommendedName>
</protein>
<name>A0A3S4VWT3_MYCAU</name>
<sequence length="105" mass="11122">MPSRSSIDGPHAATVARYGPAGFWACVLNMLVLELITWFLMPMWVFVPFIVLPLVAVNAVIAYGLTRIRAAAQIGHGMLISCIAAPLSLALAFGAIIVFGAAEPL</sequence>
<dbReference type="EMBL" id="LR134356">
    <property type="protein sequence ID" value="VEG57266.1"/>
    <property type="molecule type" value="Genomic_DNA"/>
</dbReference>
<keyword evidence="1" id="KW-1133">Transmembrane helix</keyword>
<reference evidence="2 3" key="1">
    <citation type="submission" date="2018-12" db="EMBL/GenBank/DDBJ databases">
        <authorList>
            <consortium name="Pathogen Informatics"/>
        </authorList>
    </citation>
    <scope>NUCLEOTIDE SEQUENCE [LARGE SCALE GENOMIC DNA]</scope>
    <source>
        <strain evidence="2 3">NCTC10437</strain>
    </source>
</reference>
<dbReference type="AlphaFoldDB" id="A0A3S4VWT3"/>
<organism evidence="2 3">
    <name type="scientific">Mycolicibacterium aurum</name>
    <name type="common">Mycobacterium aurum</name>
    <dbReference type="NCBI Taxonomy" id="1791"/>
    <lineage>
        <taxon>Bacteria</taxon>
        <taxon>Bacillati</taxon>
        <taxon>Actinomycetota</taxon>
        <taxon>Actinomycetes</taxon>
        <taxon>Mycobacteriales</taxon>
        <taxon>Mycobacteriaceae</taxon>
        <taxon>Mycolicibacterium</taxon>
    </lineage>
</organism>
<proteinExistence type="predicted"/>
<dbReference type="STRING" id="1791.GCA_001049355_03599"/>
<accession>A0A3S4VWT3</accession>
<feature type="transmembrane region" description="Helical" evidence="1">
    <location>
        <begin position="46"/>
        <end position="66"/>
    </location>
</feature>
<gene>
    <name evidence="2" type="ORF">NCTC10437_04274</name>
</gene>
<feature type="transmembrane region" description="Helical" evidence="1">
    <location>
        <begin position="21"/>
        <end position="40"/>
    </location>
</feature>
<evidence type="ECO:0000313" key="3">
    <source>
        <dbReference type="Proteomes" id="UP000279306"/>
    </source>
</evidence>
<evidence type="ECO:0008006" key="4">
    <source>
        <dbReference type="Google" id="ProtNLM"/>
    </source>
</evidence>
<dbReference type="Proteomes" id="UP000279306">
    <property type="component" value="Chromosome"/>
</dbReference>
<dbReference type="RefSeq" id="WP_126316640.1">
    <property type="nucleotide sequence ID" value="NZ_CVQQ01000011.1"/>
</dbReference>
<evidence type="ECO:0000256" key="1">
    <source>
        <dbReference type="SAM" id="Phobius"/>
    </source>
</evidence>
<dbReference type="KEGG" id="mauu:NCTC10437_04274"/>
<keyword evidence="3" id="KW-1185">Reference proteome</keyword>
<feature type="transmembrane region" description="Helical" evidence="1">
    <location>
        <begin position="78"/>
        <end position="102"/>
    </location>
</feature>